<sequence>MLDAMLTNKVGRKASIAQGSAVMRVAAAVYSEISSLESMRETSLCNGVVSFHRAPMYGLICGLLELFLLTGLPSVYG</sequence>
<accession>A0A2P6S996</accession>
<keyword evidence="6" id="KW-1185">Reference proteome</keyword>
<keyword evidence="1" id="KW-0996">Nickel insertion</keyword>
<dbReference type="STRING" id="74649.A0A2P6S996"/>
<dbReference type="AlphaFoldDB" id="A0A2P6S996"/>
<dbReference type="Proteomes" id="UP000238479">
    <property type="component" value="Chromosome 1"/>
</dbReference>
<evidence type="ECO:0000256" key="4">
    <source>
        <dbReference type="SAM" id="Phobius"/>
    </source>
</evidence>
<dbReference type="Gramene" id="PRQ55257">
    <property type="protein sequence ID" value="PRQ55257"/>
    <property type="gene ID" value="RchiOBHm_Chr1g0322581"/>
</dbReference>
<evidence type="ECO:0000256" key="2">
    <source>
        <dbReference type="ARBA" id="ARBA00023186"/>
    </source>
</evidence>
<keyword evidence="4" id="KW-0812">Transmembrane</keyword>
<comment type="caution">
    <text evidence="5">The sequence shown here is derived from an EMBL/GenBank/DDBJ whole genome shotgun (WGS) entry which is preliminary data.</text>
</comment>
<keyword evidence="4" id="KW-1133">Transmembrane helix</keyword>
<protein>
    <submittedName>
        <fullName evidence="5">Uncharacterized protein</fullName>
    </submittedName>
</protein>
<reference evidence="5 6" key="1">
    <citation type="journal article" date="2018" name="Nat. Genet.">
        <title>The Rosa genome provides new insights in the design of modern roses.</title>
        <authorList>
            <person name="Bendahmane M."/>
        </authorList>
    </citation>
    <scope>NUCLEOTIDE SEQUENCE [LARGE SCALE GENOMIC DNA]</scope>
    <source>
        <strain evidence="6">cv. Old Blush</strain>
    </source>
</reference>
<dbReference type="GO" id="GO:0016151">
    <property type="term" value="F:nickel cation binding"/>
    <property type="evidence" value="ECO:0007669"/>
    <property type="project" value="InterPro"/>
</dbReference>
<dbReference type="Gene3D" id="1.10.4190.10">
    <property type="entry name" value="Urease accessory protein UreF"/>
    <property type="match status" value="1"/>
</dbReference>
<name>A0A2P6S996_ROSCH</name>
<comment type="similarity">
    <text evidence="3">Belongs to the UreF family.</text>
</comment>
<dbReference type="PANTHER" id="PTHR33620:SF1">
    <property type="entry name" value="UREASE ACCESSORY PROTEIN F"/>
    <property type="match status" value="1"/>
</dbReference>
<keyword evidence="2" id="KW-0143">Chaperone</keyword>
<evidence type="ECO:0000313" key="6">
    <source>
        <dbReference type="Proteomes" id="UP000238479"/>
    </source>
</evidence>
<dbReference type="InterPro" id="IPR038277">
    <property type="entry name" value="UreF_sf"/>
</dbReference>
<gene>
    <name evidence="5" type="ORF">RchiOBHm_Chr1g0322581</name>
</gene>
<dbReference type="EMBL" id="PDCK01000039">
    <property type="protein sequence ID" value="PRQ55257.1"/>
    <property type="molecule type" value="Genomic_DNA"/>
</dbReference>
<evidence type="ECO:0000256" key="3">
    <source>
        <dbReference type="ARBA" id="ARBA00046339"/>
    </source>
</evidence>
<feature type="transmembrane region" description="Helical" evidence="4">
    <location>
        <begin position="56"/>
        <end position="76"/>
    </location>
</feature>
<evidence type="ECO:0000256" key="1">
    <source>
        <dbReference type="ARBA" id="ARBA00022988"/>
    </source>
</evidence>
<dbReference type="PANTHER" id="PTHR33620">
    <property type="entry name" value="UREASE ACCESSORY PROTEIN F"/>
    <property type="match status" value="1"/>
</dbReference>
<evidence type="ECO:0000313" key="5">
    <source>
        <dbReference type="EMBL" id="PRQ55257.1"/>
    </source>
</evidence>
<organism evidence="5 6">
    <name type="scientific">Rosa chinensis</name>
    <name type="common">China rose</name>
    <dbReference type="NCBI Taxonomy" id="74649"/>
    <lineage>
        <taxon>Eukaryota</taxon>
        <taxon>Viridiplantae</taxon>
        <taxon>Streptophyta</taxon>
        <taxon>Embryophyta</taxon>
        <taxon>Tracheophyta</taxon>
        <taxon>Spermatophyta</taxon>
        <taxon>Magnoliopsida</taxon>
        <taxon>eudicotyledons</taxon>
        <taxon>Gunneridae</taxon>
        <taxon>Pentapetalae</taxon>
        <taxon>rosids</taxon>
        <taxon>fabids</taxon>
        <taxon>Rosales</taxon>
        <taxon>Rosaceae</taxon>
        <taxon>Rosoideae</taxon>
        <taxon>Rosoideae incertae sedis</taxon>
        <taxon>Rosa</taxon>
    </lineage>
</organism>
<dbReference type="Pfam" id="PF01730">
    <property type="entry name" value="UreF"/>
    <property type="match status" value="1"/>
</dbReference>
<dbReference type="InterPro" id="IPR002639">
    <property type="entry name" value="UreF"/>
</dbReference>
<proteinExistence type="inferred from homology"/>
<keyword evidence="4" id="KW-0472">Membrane</keyword>